<organism evidence="2">
    <name type="scientific">marine sediment metagenome</name>
    <dbReference type="NCBI Taxonomy" id="412755"/>
    <lineage>
        <taxon>unclassified sequences</taxon>
        <taxon>metagenomes</taxon>
        <taxon>ecological metagenomes</taxon>
    </lineage>
</organism>
<name>X1DN03_9ZZZZ</name>
<proteinExistence type="predicted"/>
<evidence type="ECO:0000259" key="1">
    <source>
        <dbReference type="PROSITE" id="PS51742"/>
    </source>
</evidence>
<feature type="non-terminal residue" evidence="2">
    <location>
        <position position="1"/>
    </location>
</feature>
<sequence length="58" mass="6798">DNKIFVHAHINFADEKGAVKGGHLFKGEIFAAEIIILDYEQKLIRKFDRETNLKLWKK</sequence>
<dbReference type="PROSITE" id="PS51742">
    <property type="entry name" value="PPC"/>
    <property type="match status" value="1"/>
</dbReference>
<dbReference type="SUPFAM" id="SSF117856">
    <property type="entry name" value="AF0104/ALDC/Ptd012-like"/>
    <property type="match status" value="1"/>
</dbReference>
<dbReference type="Pfam" id="PF03479">
    <property type="entry name" value="PCC"/>
    <property type="match status" value="1"/>
</dbReference>
<dbReference type="EMBL" id="BART01022551">
    <property type="protein sequence ID" value="GAG97811.1"/>
    <property type="molecule type" value="Genomic_DNA"/>
</dbReference>
<dbReference type="Gene3D" id="3.30.1330.80">
    <property type="entry name" value="Hypothetical protein, similar to alpha- acetolactate decarboxylase, domain 2"/>
    <property type="match status" value="1"/>
</dbReference>
<accession>X1DN03</accession>
<protein>
    <recommendedName>
        <fullName evidence="1">PPC domain-containing protein</fullName>
    </recommendedName>
</protein>
<comment type="caution">
    <text evidence="2">The sequence shown here is derived from an EMBL/GenBank/DDBJ whole genome shotgun (WGS) entry which is preliminary data.</text>
</comment>
<gene>
    <name evidence="2" type="ORF">S01H4_41260</name>
</gene>
<reference evidence="2" key="1">
    <citation type="journal article" date="2014" name="Front. Microbiol.">
        <title>High frequency of phylogenetically diverse reductive dehalogenase-homologous genes in deep subseafloor sedimentary metagenomes.</title>
        <authorList>
            <person name="Kawai M."/>
            <person name="Futagami T."/>
            <person name="Toyoda A."/>
            <person name="Takaki Y."/>
            <person name="Nishi S."/>
            <person name="Hori S."/>
            <person name="Arai W."/>
            <person name="Tsubouchi T."/>
            <person name="Morono Y."/>
            <person name="Uchiyama I."/>
            <person name="Ito T."/>
            <person name="Fujiyama A."/>
            <person name="Inagaki F."/>
            <person name="Takami H."/>
        </authorList>
    </citation>
    <scope>NUCLEOTIDE SEQUENCE</scope>
    <source>
        <strain evidence="2">Expedition CK06-06</strain>
    </source>
</reference>
<evidence type="ECO:0000313" key="2">
    <source>
        <dbReference type="EMBL" id="GAG97811.1"/>
    </source>
</evidence>
<dbReference type="InterPro" id="IPR005175">
    <property type="entry name" value="PPC_dom"/>
</dbReference>
<dbReference type="AlphaFoldDB" id="X1DN03"/>
<feature type="domain" description="PPC" evidence="1">
    <location>
        <begin position="1"/>
        <end position="58"/>
    </location>
</feature>